<proteinExistence type="predicted"/>
<sequence>MFFYILFSVAAFPPDNDFTNLSEDPITGDHIRLEMPYNLQAKNTEIENFIYLFFSLGTKENMDGLIRIASFYSSELKKYTIKEIHPFLTHFTTFICSIVYLKKNYGGFEKFRPDFLFNLISFGKFIEMYKTNEATKMAITDLFGNSLDNYIDLKSVEIWDWGSPPINHIYNAIKDMFRHFFPGLHQKNAHVKHFVYMLNFRKLQYPLSRGTFEFFLCFFYSLVRFKAFEGEYTENCSVKYMLPSRKTVEKIKEDVAKLSRLTHNNNNNPEYKNILEYIFKPFSKNILKKETGFFELFDHSENFSLNNKLEDSKFSQDFVEVFCNEEELNKIKFLNKFIKEKTKEEYHDYISAVICLEAFNLKRNFSEGNDITRIIMDILFLTDVLKTKFEEIKTAENRREFRKFFFEALIKELGKRGIKLSPDTEFDFLNVIKLPRTSSLLEMYYFAELFYESASKSSLGKFLQDKLNEKLNTKEKDSDFTKTNYLLYVFNNEISGLTQEELKNLFSAQTPETPVSKTTNSKNFGFDKIFFYIVLPILCFCLIIIGAYWYIYMMK</sequence>
<accession>A0A4Q9L5V5</accession>
<feature type="transmembrane region" description="Helical" evidence="1">
    <location>
        <begin position="529"/>
        <end position="551"/>
    </location>
</feature>
<dbReference type="EMBL" id="PIXR01001054">
    <property type="protein sequence ID" value="TBU02977.1"/>
    <property type="molecule type" value="Genomic_DNA"/>
</dbReference>
<keyword evidence="1" id="KW-1133">Transmembrane helix</keyword>
<dbReference type="VEuPathDB" id="MicrosporidiaDB:CWI39_1054p0010"/>
<keyword evidence="1" id="KW-0812">Transmembrane</keyword>
<protein>
    <submittedName>
        <fullName evidence="2">Uncharacterized protein</fullName>
    </submittedName>
</protein>
<dbReference type="VEuPathDB" id="MicrosporidiaDB:CWI36_0873p0010"/>
<dbReference type="Proteomes" id="UP000293045">
    <property type="component" value="Unassembled WGS sequence"/>
</dbReference>
<gene>
    <name evidence="2" type="ORF">CWI39_1054p0010</name>
</gene>
<name>A0A4Q9L5V5_9MICR</name>
<evidence type="ECO:0000256" key="1">
    <source>
        <dbReference type="SAM" id="Phobius"/>
    </source>
</evidence>
<reference evidence="2 3" key="1">
    <citation type="submission" date="2017-12" db="EMBL/GenBank/DDBJ databases">
        <authorList>
            <person name="Pombert J.-F."/>
            <person name="Haag K.L."/>
            <person name="Ebert D."/>
        </authorList>
    </citation>
    <scope>NUCLEOTIDE SEQUENCE [LARGE SCALE GENOMIC DNA]</scope>
    <source>
        <strain evidence="2">IL-BN-2</strain>
    </source>
</reference>
<organism evidence="2 3">
    <name type="scientific">Hamiltosporidium magnivora</name>
    <dbReference type="NCBI Taxonomy" id="148818"/>
    <lineage>
        <taxon>Eukaryota</taxon>
        <taxon>Fungi</taxon>
        <taxon>Fungi incertae sedis</taxon>
        <taxon>Microsporidia</taxon>
        <taxon>Dubosqiidae</taxon>
        <taxon>Hamiltosporidium</taxon>
    </lineage>
</organism>
<evidence type="ECO:0000313" key="3">
    <source>
        <dbReference type="Proteomes" id="UP000293045"/>
    </source>
</evidence>
<evidence type="ECO:0000313" key="2">
    <source>
        <dbReference type="EMBL" id="TBU02977.1"/>
    </source>
</evidence>
<dbReference type="AlphaFoldDB" id="A0A4Q9L5V5"/>
<comment type="caution">
    <text evidence="2">The sequence shown here is derived from an EMBL/GenBank/DDBJ whole genome shotgun (WGS) entry which is preliminary data.</text>
</comment>
<keyword evidence="1" id="KW-0472">Membrane</keyword>